<protein>
    <submittedName>
        <fullName evidence="1">TIGR04372 family glycosyltransferase</fullName>
    </submittedName>
</protein>
<reference evidence="1" key="1">
    <citation type="submission" date="2022-08" db="EMBL/GenBank/DDBJ databases">
        <title>Nisaea acidiphila sp. nov., isolated from a marine algal debris and emended description of the genus Nisaea Urios et al. 2008.</title>
        <authorList>
            <person name="Kwon K."/>
        </authorList>
    </citation>
    <scope>NUCLEOTIDE SEQUENCE</scope>
    <source>
        <strain evidence="1">MEBiC11861</strain>
    </source>
</reference>
<dbReference type="NCBIfam" id="TIGR04372">
    <property type="entry name" value="glycosyl_04372"/>
    <property type="match status" value="1"/>
</dbReference>
<sequence>MPDDDSSRFLTELQQEFGKPETMDRLFQTVLPHLEAGKKTLVYILAQVERIGHAAMEPLFLKTLYAAKYDRIVIVTGKGSGAGYNPFILKCIGPEFVVVETDDKILPLLGFLDNAIHDLQLFDLCLASPQRLIREYGRYVVSGGDIRFFELPASIEKSGNEFLKLVGKPDGAPFILLHVREPSYLPEKTFHRFRCADVGAYTAAIQEFVSAGFWVFRIGDSQSTPLEGYSHEVVDIVRHEAYSKELDVFLAARCAFGFNYASGPEALLRAFGRTAATVNLHFELLRLPLRSDVLLFKHYADMESGKVLTYPEILDRDVPAITLGNKLAEAGIEIRQNSPDELRDVARLMINWHSGTQERLSVDPEKLERFRALGRTYEVSLKEDAEKRLENHDFYAYAHDFGVPAPSVLAREGYLDRP</sequence>
<evidence type="ECO:0000313" key="1">
    <source>
        <dbReference type="EMBL" id="UUX52276.1"/>
    </source>
</evidence>
<dbReference type="KEGG" id="naci:NUH88_20400"/>
<name>A0A9J7B1F7_9PROT</name>
<gene>
    <name evidence="1" type="ORF">NUH88_20400</name>
</gene>
<dbReference type="InterPro" id="IPR030808">
    <property type="entry name" value="Glycosyl_04372"/>
</dbReference>
<keyword evidence="2" id="KW-1185">Reference proteome</keyword>
<evidence type="ECO:0000313" key="2">
    <source>
        <dbReference type="Proteomes" id="UP001060336"/>
    </source>
</evidence>
<proteinExistence type="predicted"/>
<dbReference type="AlphaFoldDB" id="A0A9J7B1F7"/>
<dbReference type="EMBL" id="CP102480">
    <property type="protein sequence ID" value="UUX52276.1"/>
    <property type="molecule type" value="Genomic_DNA"/>
</dbReference>
<accession>A0A9J7B1F7</accession>
<dbReference type="RefSeq" id="WP_257772274.1">
    <property type="nucleotide sequence ID" value="NZ_CP102480.1"/>
</dbReference>
<dbReference type="Proteomes" id="UP001060336">
    <property type="component" value="Chromosome"/>
</dbReference>
<organism evidence="1 2">
    <name type="scientific">Nisaea acidiphila</name>
    <dbReference type="NCBI Taxonomy" id="1862145"/>
    <lineage>
        <taxon>Bacteria</taxon>
        <taxon>Pseudomonadati</taxon>
        <taxon>Pseudomonadota</taxon>
        <taxon>Alphaproteobacteria</taxon>
        <taxon>Rhodospirillales</taxon>
        <taxon>Thalassobaculaceae</taxon>
        <taxon>Nisaea</taxon>
    </lineage>
</organism>